<dbReference type="RefSeq" id="WP_272753223.1">
    <property type="nucleotide sequence ID" value="NZ_JAQQLF010000030.1"/>
</dbReference>
<accession>A0ABT5J2Y9</accession>
<dbReference type="Proteomes" id="UP001219956">
    <property type="component" value="Unassembled WGS sequence"/>
</dbReference>
<evidence type="ECO:0000313" key="3">
    <source>
        <dbReference type="Proteomes" id="UP001219956"/>
    </source>
</evidence>
<reference evidence="2 3" key="1">
    <citation type="submission" date="2023-01" db="EMBL/GenBank/DDBJ databases">
        <title>Novel species of the genus Vogesella isolated from rivers.</title>
        <authorList>
            <person name="Lu H."/>
        </authorList>
    </citation>
    <scope>NUCLEOTIDE SEQUENCE [LARGE SCALE GENOMIC DNA]</scope>
    <source>
        <strain evidence="2 3">DC21W</strain>
    </source>
</reference>
<feature type="region of interest" description="Disordered" evidence="1">
    <location>
        <begin position="79"/>
        <end position="98"/>
    </location>
</feature>
<organism evidence="2 3">
    <name type="scientific">Vogesella aquatica</name>
    <dbReference type="NCBI Taxonomy" id="2984206"/>
    <lineage>
        <taxon>Bacteria</taxon>
        <taxon>Pseudomonadati</taxon>
        <taxon>Pseudomonadota</taxon>
        <taxon>Betaproteobacteria</taxon>
        <taxon>Neisseriales</taxon>
        <taxon>Chromobacteriaceae</taxon>
        <taxon>Vogesella</taxon>
    </lineage>
</organism>
<name>A0ABT5J2Y9_9NEIS</name>
<comment type="caution">
    <text evidence="2">The sequence shown here is derived from an EMBL/GenBank/DDBJ whole genome shotgun (WGS) entry which is preliminary data.</text>
</comment>
<evidence type="ECO:0000313" key="2">
    <source>
        <dbReference type="EMBL" id="MDC7719027.1"/>
    </source>
</evidence>
<protein>
    <submittedName>
        <fullName evidence="2">Uncharacterized protein</fullName>
    </submittedName>
</protein>
<proteinExistence type="predicted"/>
<gene>
    <name evidence="2" type="ORF">PQU95_17635</name>
</gene>
<dbReference type="EMBL" id="JAQQLF010000030">
    <property type="protein sequence ID" value="MDC7719027.1"/>
    <property type="molecule type" value="Genomic_DNA"/>
</dbReference>
<evidence type="ECO:0000256" key="1">
    <source>
        <dbReference type="SAM" id="MobiDB-lite"/>
    </source>
</evidence>
<sequence length="98" mass="10638">MLKKSMRAPAVVVVYSPGQAPAMILFFIDYPAIQVIISIKNATCVEKHQVATKLPAASDHDKQGRKTNHCVSWPAITTMTRQHGKAGDHPGCSTREPG</sequence>
<keyword evidence="3" id="KW-1185">Reference proteome</keyword>